<protein>
    <submittedName>
        <fullName evidence="2">Uncharacterized protein</fullName>
    </submittedName>
</protein>
<gene>
    <name evidence="2" type="ORF">BJ508DRAFT_327614</name>
</gene>
<keyword evidence="3" id="KW-1185">Reference proteome</keyword>
<sequence>MNYFQSSTLYSRDPTSTYTTWSLPRNSIRNSIRNTIRRFLIRLHDYRFNMNNQNPPPPPPPPGGPSNNQNRFTYAAVPAAGSAAYSYAAAAFPANAAAGPSHTANSGPSYVVPGHPYAVAGSSSIQTTPARPVLQHQITEFPSSHVTYRGDGQPEPPYRAGCQHVYSGNKQIKMKDINGQSQWGNVDSCSICGHVRAWSVYDYDQDRYWNGWS</sequence>
<dbReference type="AlphaFoldDB" id="A0A3N4I7N4"/>
<accession>A0A3N4I7N4</accession>
<evidence type="ECO:0000313" key="2">
    <source>
        <dbReference type="EMBL" id="RPA80120.1"/>
    </source>
</evidence>
<evidence type="ECO:0000313" key="3">
    <source>
        <dbReference type="Proteomes" id="UP000275078"/>
    </source>
</evidence>
<reference evidence="2 3" key="1">
    <citation type="journal article" date="2018" name="Nat. Ecol. Evol.">
        <title>Pezizomycetes genomes reveal the molecular basis of ectomycorrhizal truffle lifestyle.</title>
        <authorList>
            <person name="Murat C."/>
            <person name="Payen T."/>
            <person name="Noel B."/>
            <person name="Kuo A."/>
            <person name="Morin E."/>
            <person name="Chen J."/>
            <person name="Kohler A."/>
            <person name="Krizsan K."/>
            <person name="Balestrini R."/>
            <person name="Da Silva C."/>
            <person name="Montanini B."/>
            <person name="Hainaut M."/>
            <person name="Levati E."/>
            <person name="Barry K.W."/>
            <person name="Belfiori B."/>
            <person name="Cichocki N."/>
            <person name="Clum A."/>
            <person name="Dockter R.B."/>
            <person name="Fauchery L."/>
            <person name="Guy J."/>
            <person name="Iotti M."/>
            <person name="Le Tacon F."/>
            <person name="Lindquist E.A."/>
            <person name="Lipzen A."/>
            <person name="Malagnac F."/>
            <person name="Mello A."/>
            <person name="Molinier V."/>
            <person name="Miyauchi S."/>
            <person name="Poulain J."/>
            <person name="Riccioni C."/>
            <person name="Rubini A."/>
            <person name="Sitrit Y."/>
            <person name="Splivallo R."/>
            <person name="Traeger S."/>
            <person name="Wang M."/>
            <person name="Zifcakova L."/>
            <person name="Wipf D."/>
            <person name="Zambonelli A."/>
            <person name="Paolocci F."/>
            <person name="Nowrousian M."/>
            <person name="Ottonello S."/>
            <person name="Baldrian P."/>
            <person name="Spatafora J.W."/>
            <person name="Henrissat B."/>
            <person name="Nagy L.G."/>
            <person name="Aury J.M."/>
            <person name="Wincker P."/>
            <person name="Grigoriev I.V."/>
            <person name="Bonfante P."/>
            <person name="Martin F.M."/>
        </authorList>
    </citation>
    <scope>NUCLEOTIDE SEQUENCE [LARGE SCALE GENOMIC DNA]</scope>
    <source>
        <strain evidence="2 3">RN42</strain>
    </source>
</reference>
<evidence type="ECO:0000256" key="1">
    <source>
        <dbReference type="SAM" id="MobiDB-lite"/>
    </source>
</evidence>
<organism evidence="2 3">
    <name type="scientific">Ascobolus immersus RN42</name>
    <dbReference type="NCBI Taxonomy" id="1160509"/>
    <lineage>
        <taxon>Eukaryota</taxon>
        <taxon>Fungi</taxon>
        <taxon>Dikarya</taxon>
        <taxon>Ascomycota</taxon>
        <taxon>Pezizomycotina</taxon>
        <taxon>Pezizomycetes</taxon>
        <taxon>Pezizales</taxon>
        <taxon>Ascobolaceae</taxon>
        <taxon>Ascobolus</taxon>
    </lineage>
</organism>
<feature type="region of interest" description="Disordered" evidence="1">
    <location>
        <begin position="48"/>
        <end position="71"/>
    </location>
</feature>
<proteinExistence type="predicted"/>
<dbReference type="EMBL" id="ML119691">
    <property type="protein sequence ID" value="RPA80120.1"/>
    <property type="molecule type" value="Genomic_DNA"/>
</dbReference>
<name>A0A3N4I7N4_ASCIM</name>
<dbReference type="Proteomes" id="UP000275078">
    <property type="component" value="Unassembled WGS sequence"/>
</dbReference>
<feature type="compositionally biased region" description="Pro residues" evidence="1">
    <location>
        <begin position="54"/>
        <end position="64"/>
    </location>
</feature>